<dbReference type="InterPro" id="IPR053784">
    <property type="entry name" value="Choice_anch_U_dom"/>
</dbReference>
<evidence type="ECO:0000256" key="2">
    <source>
        <dbReference type="ARBA" id="ARBA00022729"/>
    </source>
</evidence>
<feature type="region of interest" description="Disordered" evidence="4">
    <location>
        <begin position="2972"/>
        <end position="2991"/>
    </location>
</feature>
<dbReference type="Proteomes" id="UP000216101">
    <property type="component" value="Unassembled WGS sequence"/>
</dbReference>
<dbReference type="Pfam" id="PF05345">
    <property type="entry name" value="He_PIG"/>
    <property type="match status" value="5"/>
</dbReference>
<dbReference type="NCBIfam" id="TIGR02601">
    <property type="entry name" value="autotrns_rpt"/>
    <property type="match status" value="4"/>
</dbReference>
<keyword evidence="7" id="KW-1185">Reference proteome</keyword>
<dbReference type="FunFam" id="2.60.40.10:FF:002543">
    <property type="match status" value="4"/>
</dbReference>
<feature type="domain" description="Dystroglycan-type cadherin-like" evidence="5">
    <location>
        <begin position="2177"/>
        <end position="2269"/>
    </location>
</feature>
<feature type="domain" description="Dystroglycan-type cadherin-like" evidence="5">
    <location>
        <begin position="2363"/>
        <end position="2455"/>
    </location>
</feature>
<keyword evidence="3" id="KW-0406">Ion transport</keyword>
<reference evidence="7" key="1">
    <citation type="submission" date="2017-05" db="EMBL/GenBank/DDBJ databases">
        <authorList>
            <person name="Barney B.M."/>
        </authorList>
    </citation>
    <scope>NUCLEOTIDE SEQUENCE [LARGE SCALE GENOMIC DNA]</scope>
    <source>
        <strain evidence="7">PSBB022</strain>
    </source>
</reference>
<dbReference type="Gene3D" id="2.60.40.10">
    <property type="entry name" value="Immunoglobulins"/>
    <property type="match status" value="5"/>
</dbReference>
<comment type="similarity">
    <text evidence="1">Belongs to the outer membrane OOP (TC 1.B.6) superfamily. OmpA family.</text>
</comment>
<evidence type="ECO:0000256" key="3">
    <source>
        <dbReference type="ARBA" id="ARBA00023114"/>
    </source>
</evidence>
<dbReference type="SUPFAM" id="SSF49899">
    <property type="entry name" value="Concanavalin A-like lectins/glucanases"/>
    <property type="match status" value="1"/>
</dbReference>
<evidence type="ECO:0000256" key="4">
    <source>
        <dbReference type="SAM" id="MobiDB-lite"/>
    </source>
</evidence>
<keyword evidence="2" id="KW-0732">Signal</keyword>
<keyword evidence="3" id="KW-0812">Transmembrane</keyword>
<evidence type="ECO:0000313" key="7">
    <source>
        <dbReference type="Proteomes" id="UP000216101"/>
    </source>
</evidence>
<dbReference type="InterPro" id="IPR013425">
    <property type="entry name" value="Autotrns_rpt"/>
</dbReference>
<keyword evidence="3" id="KW-0813">Transport</keyword>
<dbReference type="GO" id="GO:0005509">
    <property type="term" value="F:calcium ion binding"/>
    <property type="evidence" value="ECO:0007669"/>
    <property type="project" value="InterPro"/>
</dbReference>
<dbReference type="SUPFAM" id="SSF49313">
    <property type="entry name" value="Cadherin-like"/>
    <property type="match status" value="5"/>
</dbReference>
<dbReference type="InterPro" id="IPR006644">
    <property type="entry name" value="Cadg"/>
</dbReference>
<evidence type="ECO:0000259" key="5">
    <source>
        <dbReference type="SMART" id="SM00736"/>
    </source>
</evidence>
<dbReference type="InterPro" id="IPR011250">
    <property type="entry name" value="OMP/PagP_B-barrel"/>
</dbReference>
<dbReference type="InterPro" id="IPR011050">
    <property type="entry name" value="Pectin_lyase_fold/virulence"/>
</dbReference>
<dbReference type="InterPro" id="IPR013320">
    <property type="entry name" value="ConA-like_dom_sf"/>
</dbReference>
<dbReference type="InterPro" id="IPR015919">
    <property type="entry name" value="Cadherin-like_sf"/>
</dbReference>
<dbReference type="NCBIfam" id="NF041766">
    <property type="entry name" value="choice_anch_U"/>
    <property type="match status" value="1"/>
</dbReference>
<protein>
    <recommendedName>
        <fullName evidence="5">Dystroglycan-type cadherin-like domain-containing protein</fullName>
    </recommendedName>
</protein>
<dbReference type="EMBL" id="NHNI01000002">
    <property type="protein sequence ID" value="OZY84688.1"/>
    <property type="molecule type" value="Genomic_DNA"/>
</dbReference>
<dbReference type="SUPFAM" id="SSF51126">
    <property type="entry name" value="Pectin lyase-like"/>
    <property type="match status" value="1"/>
</dbReference>
<evidence type="ECO:0000313" key="6">
    <source>
        <dbReference type="EMBL" id="OZY84688.1"/>
    </source>
</evidence>
<dbReference type="GO" id="GO:0015288">
    <property type="term" value="F:porin activity"/>
    <property type="evidence" value="ECO:0007669"/>
    <property type="project" value="UniProtKB-KW"/>
</dbReference>
<dbReference type="SUPFAM" id="SSF56925">
    <property type="entry name" value="OMPA-like"/>
    <property type="match status" value="1"/>
</dbReference>
<proteinExistence type="inferred from homology"/>
<dbReference type="Pfam" id="PF01389">
    <property type="entry name" value="OmpA_membrane"/>
    <property type="match status" value="1"/>
</dbReference>
<keyword evidence="3" id="KW-0626">Porin</keyword>
<name>A0A266Q489_9GAMM</name>
<dbReference type="RefSeq" id="WP_094985716.1">
    <property type="nucleotide sequence ID" value="NZ_NHNI01000002.1"/>
</dbReference>
<accession>A0A266Q489</accession>
<dbReference type="InterPro" id="IPR000498">
    <property type="entry name" value="OmpA-like_TM_dom"/>
</dbReference>
<dbReference type="GO" id="GO:0046930">
    <property type="term" value="C:pore complex"/>
    <property type="evidence" value="ECO:0007669"/>
    <property type="project" value="UniProtKB-KW"/>
</dbReference>
<evidence type="ECO:0000256" key="1">
    <source>
        <dbReference type="ARBA" id="ARBA00005710"/>
    </source>
</evidence>
<feature type="domain" description="Dystroglycan-type cadherin-like" evidence="5">
    <location>
        <begin position="2270"/>
        <end position="2362"/>
    </location>
</feature>
<comment type="caution">
    <text evidence="6">The sequence shown here is derived from an EMBL/GenBank/DDBJ whole genome shotgun (WGS) entry which is preliminary data.</text>
</comment>
<dbReference type="InterPro" id="IPR013783">
    <property type="entry name" value="Ig-like_fold"/>
</dbReference>
<organism evidence="6 7">
    <name type="scientific">Cellvibrio mixtus</name>
    <dbReference type="NCBI Taxonomy" id="39650"/>
    <lineage>
        <taxon>Bacteria</taxon>
        <taxon>Pseudomonadati</taxon>
        <taxon>Pseudomonadota</taxon>
        <taxon>Gammaproteobacteria</taxon>
        <taxon>Cellvibrionales</taxon>
        <taxon>Cellvibrionaceae</taxon>
        <taxon>Cellvibrio</taxon>
    </lineage>
</organism>
<sequence length="3224" mass="327325">MSNKLLMGLSSLLLLLGLYGMPVQSAVPIFENSTPSVSNTTTASFQITADINEAGAVYYVVVANNSGAPTATQVKNGKDSSGADAIKFGSQSLTNGSFAHAFNVTGLSEATTYDVYMVAQDDEGTPNVSAVTAKVSATTLSNNSAVSFACDAVNTQFGTQQTIAPDHNMVYPSTSTNVQPGRFLNEYFYSNFAAGETINIVASSGGNGSNGNDASLYLYDTDFTNSLFEASNNTGVNFNKNVSHTFTQADVDNNLNSLNAYVDVINTNNLGLTLTLQITCSAVSNAAPVFQNSTPSISNTNATWANLTVRLDEIGTAYFVAVAAGAGAPSSAQVIAGQNSGGAAALASGSISVTSAGADFTTAITGLSAGTVYDIYVVAQDDESTPVVQASPTLVNLTTSTANALYFDDNAKVTGLTGISPAAFTVEFRLFLDSQTPPGNWQGIYWTNNNNDTGVFIEDNYAVSLWTTQSTAYKSDLLLTYGAWNHVAISYSAGNGVRMYINGVLSSTTPTGSPGAGVLPLTDVTIGYGPGNFGLPAGGYALGDSALEDFRIWNVERTQQEINDNKDAELAPPYSANLVRYYDFNHGIGGANNAGFTTLIERTGNGANGTLANFALNGDVSNWVETSSLAPVPVNQAPVITNLNADSVAWPGVGNTVTLDAGGDATVADAELDATSWDGASLTVQRNVGGTNTPISSDLFSFNSSGYTLSGGNLQTGATTFGTFTNINGVLTISFNANATNTLVRDVMRGIQYRNDTPAGDATIRFALSDGTTSTTADVAVTTDYVYVTNTTDTAVIDLTNGVSFSEAVAIAAADVTGSQTLILNSAFTGSMSLAGNLAITESLAIDGNSTSGLVIAGSTITLSGGTTLHLTNASGTLTIGSTVAGSGALSKSGAGTLALSSTTNNSGWSGALSVSGGTLSVSGSTTPTFFPTGSLTLNGGTLLMTVVGTPGTTLTVPNSLVVGASGGTIAVGGGSGLNIANFSGVISGSGNLTKSSAAILQLSGTNTYTGTTNLSAGTLRVSGDANLGAGNVTLASGVTLDVTGGTTIDNSIALSGDAAINNSGSLTLSGVVSGANTLIKSGYGTLTLSGTNTYSGTTVNAGTLSVAGDANLGSGAITLNRGTLAVTSAATIDNAIALTDDGTFDLAATTSFTGQLSGEYRLAKYGVGDLIVANSNNTNMTGEIAVFEANLLVADGSYMPSTVVLRGGNLIFTDATTVSSVVAVQADAFISNSNNVTLNNVIELGDSNHTLTKVGAGRLTLASTANSQFMAGKLVVEEGVLSVSDDRHLNAGDTTINGGTLAITATGIYDNNIAIGASNAVIDVSNSVTATLSGGITGVGGLGKTGAGSLRLAGAGSFTGATNVSGGTLVVNDALSSTSLVTVASGATLTGSGSVTNLLVNSGGTLSPGNSPGIFTVNGNLQMNSGSTLAVEINGTTAGTQYDQITVNGAVNVSGATLSATHGYTAGQGDSYTIIVNDAADAITGTFSGLAEGATTTAGGNGTVLSASYIGGTGNDFTLAAPLNAAPVIANLNGDSVSFIEDSDLILLDAGSDATVTDSDALDFDGGNVTVAIIANRVSSEDVLSIQNQGTAGGQIGTSGLNITYGGTLIGTRTANGGTDINNLVITLNSAATPAIVQALVRNLTYTNTNTTTPDTSVRTVRVTVNDGDGGTSSNADIAVAVVATNDAPTLTATGATPSFTEGGAAVGLFSGTSVSTVESGQLITMLTVTVTNVTDGSDEIIYFDGSDIPLVNGFTGTSLIHGVDISVAVTGSTATLTLVRTGGLSSAQTLVDGMTYANRSTTPTLANRVVTITSVRDDGGTANGGVDTSSPNVSATVTISAVNSAPVVTTSTGVTAFTEGNNVASIPVIIDSGITVSDLDNATLASATVSLTANFQAAEDVLAFTNDGGTMGNISASYDGNTGVLTLTSTGATATLAEWELALAAVTYTNSSETPSESVREISFVVNDGVDASVVSTKSISVTAVNDIPVISGIPALSINQGVAYSFTPSVSDTDSVVFLFSIANQPAWATFDPITGTLSGTPTNANVGTTAGIVITVSDGTTSTSLPAFNVTVINVNDAPVISGAPATSVNQDVAYSFIPTASDVDVGDVLTFSITNKPTWASFNPATGALTGTPTNADVGVTNGIVISVSDGTLSASLPAFNLTVVNVNEAPVISGTPATSVDQDVAYSFIPTASDVDVGDVLTFSITNKPTWASFNPTTGALTGTPTNTEVGVTNGIVISVSDGTLSASLPAFNLTVVNVNEAPVISGTPATSVDQDVAYSFIPTASDVDVGDVLTFSITNKPTWASFSPATGALTGIPTNADVGTTAGIVITVSDGTLSASLAAFDLTVTNVNEAPVISGTPATSVDQDVAYSFIPTASDVDVGDVLTFSITNKPSWASFNPATGALTGTPTNADVGVTNGIVISVSDGTLSASLPAFTLEVVATIDPLQPVVTAPDDIIINATGLYTPVSLRQLLSLNPAATQEQVEAILNSMASDGVSGNTCCTTNPEGLNANNVLLLPPGRHEVTWKATNAADVSGTATQVVSINPLVSLSKSQVTVRGNDVSFRVLLNGRAPVYPLNIPYVIDSSTTATSAEHNLVSGIASFTQEGQMEVVIPVSLADVSGFSDSQLVIALGEGINAGATNRHVIEIKSGNVPPVVKLSIIQGGINTSLITVNGGPVTITATVFDANKADTHSFDWSATNGLADTDGNPVDAVRVIDPTGLSGTRQVNVTVTDSAGASVLASVYFRVVTSLPVLPPDTDTDGDGLDDLLEGTGDADDNGIPDYLDNMPSSNILPQQGNTTNAFLIECDPGVRCGLGLFARSSTSGGVQVLDDELAALDGISADPTFKPVGGIFDFVVRDLPAVGQSVRIAIPQRTAIPANAVYRKYNNGRWESFVVDADNALHSAPGNPGYCPPPGNSEWQVGLIEGYLCVQLTIKDGGPNDDDGLENGAVVDPGVVSVALPVDPEPPTPEPPKPDVSLKSKGGGAVDGVWILLIGSLLMMKWIGARQRKSLLTAALLVTSVSSQALTDGKAFVRVDVYKVEGGTHEAAFSQTLAAAGHDFTMDRYDVDRRGYQIALGYQWHNYTYTELGFLELGDVNVDMTLDGDTDLVAFKRDFADAYPVSASGWTAVQGLTLFSERPINLSLEAGAYFWQDDRKTNQAQITLQSDSGVAPLAGVRMDWLLTKSISMGFNARRIYLGDQVVDLYSLSGRYRF</sequence>
<dbReference type="Pfam" id="PF12951">
    <property type="entry name" value="PATR"/>
    <property type="match status" value="5"/>
</dbReference>
<dbReference type="GO" id="GO:0009279">
    <property type="term" value="C:cell outer membrane"/>
    <property type="evidence" value="ECO:0007669"/>
    <property type="project" value="InterPro"/>
</dbReference>
<dbReference type="Gene3D" id="2.60.120.200">
    <property type="match status" value="1"/>
</dbReference>
<dbReference type="SMART" id="SM00736">
    <property type="entry name" value="CADG"/>
    <property type="match status" value="5"/>
</dbReference>
<feature type="domain" description="Dystroglycan-type cadherin-like" evidence="5">
    <location>
        <begin position="1991"/>
        <end position="2083"/>
    </location>
</feature>
<feature type="domain" description="Dystroglycan-type cadherin-like" evidence="5">
    <location>
        <begin position="2084"/>
        <end position="2176"/>
    </location>
</feature>
<gene>
    <name evidence="6" type="ORF">CBP51_16080</name>
</gene>